<keyword evidence="4" id="KW-0325">Glycoprotein</keyword>
<reference evidence="8" key="1">
    <citation type="journal article" date="2023" name="G3 (Bethesda)">
        <title>A reference genome for the long-term kleptoplast-retaining sea slug Elysia crispata morphotype clarki.</title>
        <authorList>
            <person name="Eastman K.E."/>
            <person name="Pendleton A.L."/>
            <person name="Shaikh M.A."/>
            <person name="Suttiyut T."/>
            <person name="Ogas R."/>
            <person name="Tomko P."/>
            <person name="Gavelis G."/>
            <person name="Widhalm J.R."/>
            <person name="Wisecaver J.H."/>
        </authorList>
    </citation>
    <scope>NUCLEOTIDE SEQUENCE</scope>
    <source>
        <strain evidence="8">ECLA1</strain>
    </source>
</reference>
<dbReference type="SMART" id="SM00186">
    <property type="entry name" value="FBG"/>
    <property type="match status" value="1"/>
</dbReference>
<dbReference type="InterPro" id="IPR002181">
    <property type="entry name" value="Fibrinogen_a/b/g_C_dom"/>
</dbReference>
<keyword evidence="9" id="KW-1185">Reference proteome</keyword>
<dbReference type="InterPro" id="IPR014716">
    <property type="entry name" value="Fibrinogen_a/b/g_C_1"/>
</dbReference>
<name>A0AAE0Y4E4_9GAST</name>
<dbReference type="PROSITE" id="PS00514">
    <property type="entry name" value="FIBRINOGEN_C_1"/>
    <property type="match status" value="1"/>
</dbReference>
<dbReference type="GO" id="GO:0005201">
    <property type="term" value="F:extracellular matrix structural constituent"/>
    <property type="evidence" value="ECO:0007669"/>
    <property type="project" value="TreeGrafter"/>
</dbReference>
<dbReference type="EMBL" id="JAWDGP010006989">
    <property type="protein sequence ID" value="KAK3731719.1"/>
    <property type="molecule type" value="Genomic_DNA"/>
</dbReference>
<comment type="subcellular location">
    <subcellularLocation>
        <location evidence="1">Secreted</location>
    </subcellularLocation>
</comment>
<evidence type="ECO:0000256" key="1">
    <source>
        <dbReference type="ARBA" id="ARBA00004613"/>
    </source>
</evidence>
<dbReference type="AlphaFoldDB" id="A0AAE0Y4E4"/>
<keyword evidence="3" id="KW-1015">Disulfide bond</keyword>
<feature type="chain" id="PRO_5041979332" description="Fibrinogen C-terminal domain-containing protein" evidence="6">
    <location>
        <begin position="23"/>
        <end position="567"/>
    </location>
</feature>
<feature type="region of interest" description="Disordered" evidence="5">
    <location>
        <begin position="332"/>
        <end position="352"/>
    </location>
</feature>
<sequence length="567" mass="64947">MFSRIRRLLFAACLQCVFMSNAATNSASDPHCSTIFHVWQPGQDAQQMIRDVDMKMDNLTSFTKAEIFQMKAHLSDELARVHNWTHALDKRVFQIQIDRMDDEMIQMKFSASSSKVKMQLDRVNRRVNDLERSLYNIESKMRGGSGGGNEPPDHGRPQQQGITQDLGHMLKNSVSDLKSEWILLKRDIEFLKKEMATVAAKQAELTNDTVSLKLSLGVTQSANRRLETRFLTVADQQDKLDSKFEEISIATTSINRKLEEYRLDVSHRRSNLNAIQARLMALERDLGDVQSKLLSEPIPETIPSLEHEDARESAQLTGVEREGDLHGKLAAGSSRVRQVGQDGSQQQEGTFPADCHDVYQSGLLVSSVYQVRVKGTRYITPVYCEMVNSTGYTLIQRRIDGSLSFNRGWSEYKQGFGNPFAEMWAGNELIHLISSQKKYALRIDFWDWDGEQYYAEYSQFYVESEKDHYRLFVGGFTGSAGDSLSYHNMMAFSTEDVDNDLHERHCAAENKGGWWYSSCFYSQLNGRYHTAWYSQTNYADGIVWYTLKDNEFYSLKKVEMKLKPLPV</sequence>
<dbReference type="InterPro" id="IPR036056">
    <property type="entry name" value="Fibrinogen-like_C"/>
</dbReference>
<feature type="region of interest" description="Disordered" evidence="5">
    <location>
        <begin position="138"/>
        <end position="161"/>
    </location>
</feature>
<dbReference type="PROSITE" id="PS51406">
    <property type="entry name" value="FIBRINOGEN_C_2"/>
    <property type="match status" value="1"/>
</dbReference>
<organism evidence="8 9">
    <name type="scientific">Elysia crispata</name>
    <name type="common">lettuce slug</name>
    <dbReference type="NCBI Taxonomy" id="231223"/>
    <lineage>
        <taxon>Eukaryota</taxon>
        <taxon>Metazoa</taxon>
        <taxon>Spiralia</taxon>
        <taxon>Lophotrochozoa</taxon>
        <taxon>Mollusca</taxon>
        <taxon>Gastropoda</taxon>
        <taxon>Heterobranchia</taxon>
        <taxon>Euthyneura</taxon>
        <taxon>Panpulmonata</taxon>
        <taxon>Sacoglossa</taxon>
        <taxon>Placobranchoidea</taxon>
        <taxon>Plakobranchidae</taxon>
        <taxon>Elysia</taxon>
    </lineage>
</organism>
<dbReference type="GO" id="GO:0030674">
    <property type="term" value="F:protein-macromolecule adaptor activity"/>
    <property type="evidence" value="ECO:0007669"/>
    <property type="project" value="TreeGrafter"/>
</dbReference>
<evidence type="ECO:0000259" key="7">
    <source>
        <dbReference type="PROSITE" id="PS51406"/>
    </source>
</evidence>
<dbReference type="Gene3D" id="3.90.215.10">
    <property type="entry name" value="Gamma Fibrinogen, chain A, domain 1"/>
    <property type="match status" value="1"/>
</dbReference>
<keyword evidence="2" id="KW-0964">Secreted</keyword>
<dbReference type="SUPFAM" id="SSF56496">
    <property type="entry name" value="Fibrinogen C-terminal domain-like"/>
    <property type="match status" value="1"/>
</dbReference>
<dbReference type="InterPro" id="IPR037579">
    <property type="entry name" value="FIB_ANG-like"/>
</dbReference>
<accession>A0AAE0Y4E4</accession>
<dbReference type="CDD" id="cd00087">
    <property type="entry name" value="FReD"/>
    <property type="match status" value="1"/>
</dbReference>
<dbReference type="GO" id="GO:0005577">
    <property type="term" value="C:fibrinogen complex"/>
    <property type="evidence" value="ECO:0007669"/>
    <property type="project" value="TreeGrafter"/>
</dbReference>
<dbReference type="PANTHER" id="PTHR47221:SF5">
    <property type="entry name" value="FIBRINOGEN C-TERMINAL DOMAIN-CONTAINING PROTEIN"/>
    <property type="match status" value="1"/>
</dbReference>
<evidence type="ECO:0000256" key="6">
    <source>
        <dbReference type="SAM" id="SignalP"/>
    </source>
</evidence>
<comment type="caution">
    <text evidence="8">The sequence shown here is derived from an EMBL/GenBank/DDBJ whole genome shotgun (WGS) entry which is preliminary data.</text>
</comment>
<protein>
    <recommendedName>
        <fullName evidence="7">Fibrinogen C-terminal domain-containing protein</fullName>
    </recommendedName>
</protein>
<dbReference type="PANTHER" id="PTHR47221">
    <property type="entry name" value="FIBRINOGEN ALPHA CHAIN"/>
    <property type="match status" value="1"/>
</dbReference>
<evidence type="ECO:0000256" key="3">
    <source>
        <dbReference type="ARBA" id="ARBA00023157"/>
    </source>
</evidence>
<evidence type="ECO:0000313" key="9">
    <source>
        <dbReference type="Proteomes" id="UP001283361"/>
    </source>
</evidence>
<dbReference type="Pfam" id="PF00147">
    <property type="entry name" value="Fibrinogen_C"/>
    <property type="match status" value="1"/>
</dbReference>
<dbReference type="GO" id="GO:0034116">
    <property type="term" value="P:positive regulation of heterotypic cell-cell adhesion"/>
    <property type="evidence" value="ECO:0007669"/>
    <property type="project" value="TreeGrafter"/>
</dbReference>
<evidence type="ECO:0000256" key="4">
    <source>
        <dbReference type="ARBA" id="ARBA00023180"/>
    </source>
</evidence>
<feature type="signal peptide" evidence="6">
    <location>
        <begin position="1"/>
        <end position="22"/>
    </location>
</feature>
<evidence type="ECO:0000256" key="2">
    <source>
        <dbReference type="ARBA" id="ARBA00022525"/>
    </source>
</evidence>
<evidence type="ECO:0000313" key="8">
    <source>
        <dbReference type="EMBL" id="KAK3731719.1"/>
    </source>
</evidence>
<dbReference type="InterPro" id="IPR020837">
    <property type="entry name" value="Fibrinogen_CS"/>
</dbReference>
<dbReference type="Proteomes" id="UP001283361">
    <property type="component" value="Unassembled WGS sequence"/>
</dbReference>
<feature type="domain" description="Fibrinogen C-terminal" evidence="7">
    <location>
        <begin position="346"/>
        <end position="566"/>
    </location>
</feature>
<keyword evidence="6" id="KW-0732">Signal</keyword>
<evidence type="ECO:0000256" key="5">
    <source>
        <dbReference type="SAM" id="MobiDB-lite"/>
    </source>
</evidence>
<proteinExistence type="predicted"/>
<gene>
    <name evidence="8" type="ORF">RRG08_035389</name>
</gene>